<keyword evidence="2" id="KW-0812">Transmembrane</keyword>
<keyword evidence="4" id="KW-1185">Reference proteome</keyword>
<dbReference type="RefSeq" id="WP_115550576.1">
    <property type="nucleotide sequence ID" value="NZ_CAORSE010000003.1"/>
</dbReference>
<evidence type="ECO:0008006" key="5">
    <source>
        <dbReference type="Google" id="ProtNLM"/>
    </source>
</evidence>
<dbReference type="OrthoDB" id="5329399at2"/>
<evidence type="ECO:0000256" key="1">
    <source>
        <dbReference type="SAM" id="Coils"/>
    </source>
</evidence>
<dbReference type="EMBL" id="NXLS01000001">
    <property type="protein sequence ID" value="RDU64242.1"/>
    <property type="molecule type" value="Genomic_DNA"/>
</dbReference>
<dbReference type="AlphaFoldDB" id="A0A3D8IGC7"/>
<keyword evidence="2" id="KW-1133">Transmembrane helix</keyword>
<dbReference type="GeneID" id="82534676"/>
<evidence type="ECO:0000313" key="3">
    <source>
        <dbReference type="EMBL" id="RDU64242.1"/>
    </source>
</evidence>
<dbReference type="Proteomes" id="UP000256650">
    <property type="component" value="Unassembled WGS sequence"/>
</dbReference>
<evidence type="ECO:0000313" key="4">
    <source>
        <dbReference type="Proteomes" id="UP000256650"/>
    </source>
</evidence>
<name>A0A3D8IGC7_9HELI</name>
<keyword evidence="2" id="KW-0472">Membrane</keyword>
<evidence type="ECO:0000256" key="2">
    <source>
        <dbReference type="SAM" id="Phobius"/>
    </source>
</evidence>
<feature type="coiled-coil region" evidence="1">
    <location>
        <begin position="65"/>
        <end position="117"/>
    </location>
</feature>
<feature type="transmembrane region" description="Helical" evidence="2">
    <location>
        <begin position="120"/>
        <end position="145"/>
    </location>
</feature>
<keyword evidence="1" id="KW-0175">Coiled coil</keyword>
<reference evidence="3 4" key="1">
    <citation type="submission" date="2018-04" db="EMBL/GenBank/DDBJ databases">
        <title>Novel Campyloabacter and Helicobacter Species and Strains.</title>
        <authorList>
            <person name="Mannion A.J."/>
            <person name="Shen Z."/>
            <person name="Fox J.G."/>
        </authorList>
    </citation>
    <scope>NUCLEOTIDE SEQUENCE [LARGE SCALE GENOMIC DNA]</scope>
    <source>
        <strain evidence="3 4">MIT 99-5101</strain>
    </source>
</reference>
<gene>
    <name evidence="3" type="ORF">CQA43_00005</name>
</gene>
<sequence>METPNIQVNTNIENSEIFSPMLLAFLKQKIKELGQEKNEQIIMESLKVVADEISHKQTINAKAIKEELEEKLKNELATKDFVRAEINQVRTEIAEAKQELKLEIAGVRTEMSESQKKQMWLIVSTGVMSAVVIIGANFALIKFLVDTFLTALANMK</sequence>
<comment type="caution">
    <text evidence="3">The sequence shown here is derived from an EMBL/GenBank/DDBJ whole genome shotgun (WGS) entry which is preliminary data.</text>
</comment>
<protein>
    <recommendedName>
        <fullName evidence="5">DUF1640 domain-containing protein</fullName>
    </recommendedName>
</protein>
<proteinExistence type="predicted"/>
<dbReference type="Gene3D" id="1.20.58.130">
    <property type="match status" value="1"/>
</dbReference>
<accession>A0A3D8IGC7</accession>
<organism evidence="3 4">
    <name type="scientific">Helicobacter ganmani</name>
    <dbReference type="NCBI Taxonomy" id="60246"/>
    <lineage>
        <taxon>Bacteria</taxon>
        <taxon>Pseudomonadati</taxon>
        <taxon>Campylobacterota</taxon>
        <taxon>Epsilonproteobacteria</taxon>
        <taxon>Campylobacterales</taxon>
        <taxon>Helicobacteraceae</taxon>
        <taxon>Helicobacter</taxon>
    </lineage>
</organism>